<dbReference type="GO" id="GO:0030272">
    <property type="term" value="F:5-formyltetrahydrofolate cyclo-ligase activity"/>
    <property type="evidence" value="ECO:0007669"/>
    <property type="project" value="UniProtKB-EC"/>
</dbReference>
<comment type="catalytic activity">
    <reaction evidence="4">
        <text>(6S)-5-formyl-5,6,7,8-tetrahydrofolate + ATP = (6R)-5,10-methenyltetrahydrofolate + ADP + phosphate</text>
        <dbReference type="Rhea" id="RHEA:10488"/>
        <dbReference type="ChEBI" id="CHEBI:30616"/>
        <dbReference type="ChEBI" id="CHEBI:43474"/>
        <dbReference type="ChEBI" id="CHEBI:57455"/>
        <dbReference type="ChEBI" id="CHEBI:57457"/>
        <dbReference type="ChEBI" id="CHEBI:456216"/>
        <dbReference type="EC" id="6.3.3.2"/>
    </reaction>
</comment>
<dbReference type="InterPro" id="IPR037171">
    <property type="entry name" value="NagB/RpiA_transferase-like"/>
</dbReference>
<evidence type="ECO:0000256" key="2">
    <source>
        <dbReference type="ARBA" id="ARBA00022741"/>
    </source>
</evidence>
<dbReference type="AlphaFoldDB" id="A0A4R9LUU8"/>
<dbReference type="GO" id="GO:0009396">
    <property type="term" value="P:folic acid-containing compound biosynthetic process"/>
    <property type="evidence" value="ECO:0007669"/>
    <property type="project" value="TreeGrafter"/>
</dbReference>
<evidence type="ECO:0000313" key="6">
    <source>
        <dbReference type="Proteomes" id="UP000298058"/>
    </source>
</evidence>
<evidence type="ECO:0000256" key="1">
    <source>
        <dbReference type="ARBA" id="ARBA00010638"/>
    </source>
</evidence>
<comment type="similarity">
    <text evidence="1 4">Belongs to the 5-formyltetrahydrofolate cyclo-ligase family.</text>
</comment>
<dbReference type="NCBIfam" id="TIGR02727">
    <property type="entry name" value="MTHFS_bact"/>
    <property type="match status" value="1"/>
</dbReference>
<dbReference type="Gene3D" id="3.40.50.10420">
    <property type="entry name" value="NagB/RpiA/CoA transferase-like"/>
    <property type="match status" value="1"/>
</dbReference>
<dbReference type="EC" id="6.3.3.2" evidence="4"/>
<keyword evidence="3 4" id="KW-0067">ATP-binding</keyword>
<keyword evidence="5" id="KW-0436">Ligase</keyword>
<evidence type="ECO:0000256" key="4">
    <source>
        <dbReference type="RuleBase" id="RU361279"/>
    </source>
</evidence>
<keyword evidence="4" id="KW-0460">Magnesium</keyword>
<dbReference type="Pfam" id="PF01812">
    <property type="entry name" value="5-FTHF_cyc-lig"/>
    <property type="match status" value="1"/>
</dbReference>
<comment type="cofactor">
    <cofactor evidence="4">
        <name>Mg(2+)</name>
        <dbReference type="ChEBI" id="CHEBI:18420"/>
    </cofactor>
</comment>
<protein>
    <recommendedName>
        <fullName evidence="4">5-formyltetrahydrofolate cyclo-ligase</fullName>
        <ecNumber evidence="4">6.3.3.2</ecNumber>
    </recommendedName>
</protein>
<sequence>MNLLSKEEARSRLKQHLPVLERREEFESQILTRFFPLLSGKEKIISYVADLAWEVDLLPLVESCPLPRPAGFWELRHSAKWYFPKMMPEKRLDFVRPWEWEKNKWGIWEPKGEEKITVEEADLILVPALGFSSDGTRLGRGGGFYDRLLSSDHLRTKTIGFCFSKFFPVPFAPEAHDCKIGKIITESRIISFLD</sequence>
<proteinExistence type="inferred from homology"/>
<keyword evidence="2 4" id="KW-0547">Nucleotide-binding</keyword>
<organism evidence="5 6">
    <name type="scientific">Leptospira idonii</name>
    <dbReference type="NCBI Taxonomy" id="1193500"/>
    <lineage>
        <taxon>Bacteria</taxon>
        <taxon>Pseudomonadati</taxon>
        <taxon>Spirochaetota</taxon>
        <taxon>Spirochaetia</taxon>
        <taxon>Leptospirales</taxon>
        <taxon>Leptospiraceae</taxon>
        <taxon>Leptospira</taxon>
    </lineage>
</organism>
<comment type="caution">
    <text evidence="5">The sequence shown here is derived from an EMBL/GenBank/DDBJ whole genome shotgun (WGS) entry which is preliminary data.</text>
</comment>
<dbReference type="GO" id="GO:0035999">
    <property type="term" value="P:tetrahydrofolate interconversion"/>
    <property type="evidence" value="ECO:0007669"/>
    <property type="project" value="TreeGrafter"/>
</dbReference>
<dbReference type="GO" id="GO:0046872">
    <property type="term" value="F:metal ion binding"/>
    <property type="evidence" value="ECO:0007669"/>
    <property type="project" value="UniProtKB-KW"/>
</dbReference>
<dbReference type="PANTHER" id="PTHR23407:SF1">
    <property type="entry name" value="5-FORMYLTETRAHYDROFOLATE CYCLO-LIGASE"/>
    <property type="match status" value="1"/>
</dbReference>
<dbReference type="InterPro" id="IPR024185">
    <property type="entry name" value="FTHF_cligase-like_sf"/>
</dbReference>
<keyword evidence="6" id="KW-1185">Reference proteome</keyword>
<accession>A0A4R9LUU8</accession>
<reference evidence="5" key="1">
    <citation type="journal article" date="2019" name="PLoS Negl. Trop. Dis.">
        <title>Revisiting the worldwide diversity of Leptospira species in the environment.</title>
        <authorList>
            <person name="Vincent A.T."/>
            <person name="Schiettekatte O."/>
            <person name="Bourhy P."/>
            <person name="Veyrier F.J."/>
            <person name="Picardeau M."/>
        </authorList>
    </citation>
    <scope>NUCLEOTIDE SEQUENCE [LARGE SCALE GENOMIC DNA]</scope>
    <source>
        <strain evidence="5">201300427</strain>
    </source>
</reference>
<dbReference type="OrthoDB" id="9801938at2"/>
<dbReference type="InterPro" id="IPR002698">
    <property type="entry name" value="FTHF_cligase"/>
</dbReference>
<keyword evidence="4" id="KW-0479">Metal-binding</keyword>
<evidence type="ECO:0000313" key="5">
    <source>
        <dbReference type="EMBL" id="TGN17706.1"/>
    </source>
</evidence>
<evidence type="ECO:0000256" key="3">
    <source>
        <dbReference type="ARBA" id="ARBA00022840"/>
    </source>
</evidence>
<dbReference type="Proteomes" id="UP000298058">
    <property type="component" value="Unassembled WGS sequence"/>
</dbReference>
<dbReference type="EMBL" id="RQHW01000065">
    <property type="protein sequence ID" value="TGN17706.1"/>
    <property type="molecule type" value="Genomic_DNA"/>
</dbReference>
<gene>
    <name evidence="5" type="ORF">EHS15_16935</name>
</gene>
<dbReference type="SUPFAM" id="SSF100950">
    <property type="entry name" value="NagB/RpiA/CoA transferase-like"/>
    <property type="match status" value="1"/>
</dbReference>
<dbReference type="RefSeq" id="WP_135761763.1">
    <property type="nucleotide sequence ID" value="NZ_RQHW01000065.1"/>
</dbReference>
<name>A0A4R9LUU8_9LEPT</name>
<dbReference type="PANTHER" id="PTHR23407">
    <property type="entry name" value="ATPASE INHIBITOR/5-FORMYLTETRAHYDROFOLATE CYCLO-LIGASE"/>
    <property type="match status" value="1"/>
</dbReference>
<dbReference type="GO" id="GO:0005524">
    <property type="term" value="F:ATP binding"/>
    <property type="evidence" value="ECO:0007669"/>
    <property type="project" value="UniProtKB-KW"/>
</dbReference>